<dbReference type="InterPro" id="IPR013766">
    <property type="entry name" value="Thioredoxin_domain"/>
</dbReference>
<dbReference type="Gene3D" id="3.40.30.10">
    <property type="entry name" value="Glutaredoxin"/>
    <property type="match status" value="1"/>
</dbReference>
<comment type="function">
    <text evidence="1">Thiol-specific peroxidase that catalyzes the reduction of hydrogen peroxide and organic hydroperoxides to water and alcohols, respectively. Plays a role in cell protection against oxidative stress by detoxifying peroxides and as sensor of hydrogen peroxide-mediated signaling events.</text>
</comment>
<comment type="similarity">
    <text evidence="9">Belongs to the peroxiredoxin family. BCP/PrxQ subfamily.</text>
</comment>
<dbReference type="Proteomes" id="UP001168167">
    <property type="component" value="Unassembled WGS sequence"/>
</dbReference>
<evidence type="ECO:0000256" key="5">
    <source>
        <dbReference type="ARBA" id="ARBA00023002"/>
    </source>
</evidence>
<feature type="domain" description="Thioredoxin" evidence="12">
    <location>
        <begin position="43"/>
        <end position="216"/>
    </location>
</feature>
<sequence length="217" mass="24566">MSLEEELKAKRIQSESSRDKIQVDIMKNATQQLIREGIEKNAFGLGDEIPSFHLPNVHGQQVEIGDLLINGPLIITFYRGSWCPYCNLELRAYQNNLEVIQSHSAQVVAISPELPDSSLSHTKKLVLDFEVLSDAGNVVARKFGLVFKMPDELVKVYKQLNNDLTKHNGNNNWELPIPATYIVESDRKIAFSYVNANYLERVDPQRVVTSLSQLLTK</sequence>
<dbReference type="InterPro" id="IPR050924">
    <property type="entry name" value="Peroxiredoxin_BCP/PrxQ"/>
</dbReference>
<evidence type="ECO:0000313" key="13">
    <source>
        <dbReference type="EMBL" id="MDM5147528.1"/>
    </source>
</evidence>
<evidence type="ECO:0000256" key="10">
    <source>
        <dbReference type="ARBA" id="ARBA00042639"/>
    </source>
</evidence>
<gene>
    <name evidence="13" type="ORF">NQX30_03985</name>
</gene>
<dbReference type="PROSITE" id="PS51352">
    <property type="entry name" value="THIOREDOXIN_2"/>
    <property type="match status" value="1"/>
</dbReference>
<name>A0ABT7QLY8_9GAMM</name>
<evidence type="ECO:0000256" key="2">
    <source>
        <dbReference type="ARBA" id="ARBA00013017"/>
    </source>
</evidence>
<keyword evidence="5" id="KW-0560">Oxidoreductase</keyword>
<organism evidence="13 14">
    <name type="scientific">Candidatus Doriopsillibacter californiensis</name>
    <dbReference type="NCBI Taxonomy" id="2970740"/>
    <lineage>
        <taxon>Bacteria</taxon>
        <taxon>Pseudomonadati</taxon>
        <taxon>Pseudomonadota</taxon>
        <taxon>Gammaproteobacteria</taxon>
        <taxon>Candidatus Tethybacterales</taxon>
        <taxon>Candidatus Persebacteraceae</taxon>
        <taxon>Candidatus Doriopsillibacter</taxon>
    </lineage>
</organism>
<keyword evidence="4" id="KW-0049">Antioxidant</keyword>
<evidence type="ECO:0000256" key="6">
    <source>
        <dbReference type="ARBA" id="ARBA00023157"/>
    </source>
</evidence>
<comment type="catalytic activity">
    <reaction evidence="11">
        <text>a hydroperoxide + [thioredoxin]-dithiol = an alcohol + [thioredoxin]-disulfide + H2O</text>
        <dbReference type="Rhea" id="RHEA:62620"/>
        <dbReference type="Rhea" id="RHEA-COMP:10698"/>
        <dbReference type="Rhea" id="RHEA-COMP:10700"/>
        <dbReference type="ChEBI" id="CHEBI:15377"/>
        <dbReference type="ChEBI" id="CHEBI:29950"/>
        <dbReference type="ChEBI" id="CHEBI:30879"/>
        <dbReference type="ChEBI" id="CHEBI:35924"/>
        <dbReference type="ChEBI" id="CHEBI:50058"/>
        <dbReference type="EC" id="1.11.1.24"/>
    </reaction>
</comment>
<evidence type="ECO:0000256" key="1">
    <source>
        <dbReference type="ARBA" id="ARBA00003330"/>
    </source>
</evidence>
<dbReference type="EMBL" id="JANQAO010000002">
    <property type="protein sequence ID" value="MDM5147528.1"/>
    <property type="molecule type" value="Genomic_DNA"/>
</dbReference>
<keyword evidence="6" id="KW-1015">Disulfide bond</keyword>
<accession>A0ABT7QLY8</accession>
<keyword evidence="7" id="KW-0676">Redox-active center</keyword>
<evidence type="ECO:0000259" key="12">
    <source>
        <dbReference type="PROSITE" id="PS51352"/>
    </source>
</evidence>
<evidence type="ECO:0000256" key="8">
    <source>
        <dbReference type="ARBA" id="ARBA00032824"/>
    </source>
</evidence>
<evidence type="ECO:0000256" key="3">
    <source>
        <dbReference type="ARBA" id="ARBA00022559"/>
    </source>
</evidence>
<evidence type="ECO:0000313" key="14">
    <source>
        <dbReference type="Proteomes" id="UP001168167"/>
    </source>
</evidence>
<dbReference type="InterPro" id="IPR036249">
    <property type="entry name" value="Thioredoxin-like_sf"/>
</dbReference>
<dbReference type="SUPFAM" id="SSF52833">
    <property type="entry name" value="Thioredoxin-like"/>
    <property type="match status" value="1"/>
</dbReference>
<dbReference type="PANTHER" id="PTHR42801:SF7">
    <property type="entry name" value="SLL1159 PROTEIN"/>
    <property type="match status" value="1"/>
</dbReference>
<dbReference type="CDD" id="cd02970">
    <property type="entry name" value="PRX_like2"/>
    <property type="match status" value="1"/>
</dbReference>
<proteinExistence type="inferred from homology"/>
<evidence type="ECO:0000256" key="7">
    <source>
        <dbReference type="ARBA" id="ARBA00023284"/>
    </source>
</evidence>
<dbReference type="EC" id="1.11.1.24" evidence="2"/>
<reference evidence="13" key="1">
    <citation type="submission" date="2022-08" db="EMBL/GenBank/DDBJ databases">
        <authorList>
            <person name="Dzunkova M."/>
            <person name="La Clair J."/>
            <person name="Tyml T."/>
            <person name="Doud D."/>
            <person name="Schulz F."/>
            <person name="Piquer S."/>
            <person name="Porcel Sanchis D."/>
            <person name="Osborn A."/>
            <person name="Robinson D."/>
            <person name="Louie K.B."/>
            <person name="Bowen B.P."/>
            <person name="Bowers R."/>
            <person name="Lee J."/>
            <person name="Arnau Llombart V."/>
            <person name="Diaz Villanueva W."/>
            <person name="Gosliner T."/>
            <person name="Northen T."/>
            <person name="Cheng J.-F."/>
            <person name="Burkart M.D."/>
            <person name="Woyke T."/>
        </authorList>
    </citation>
    <scope>NUCLEOTIDE SEQUENCE</scope>
    <source>
        <strain evidence="13">Df01</strain>
    </source>
</reference>
<keyword evidence="3" id="KW-0575">Peroxidase</keyword>
<reference evidence="13" key="2">
    <citation type="journal article" date="2023" name="Microbiome">
        <title>Synthase-selected sorting approach identifies a beta-lactone synthase in a nudibranch symbiotic bacterium.</title>
        <authorList>
            <person name="Dzunkova M."/>
            <person name="La Clair J.J."/>
            <person name="Tyml T."/>
            <person name="Doud D."/>
            <person name="Schulz F."/>
            <person name="Piquer-Esteban S."/>
            <person name="Porcel Sanchis D."/>
            <person name="Osborn A."/>
            <person name="Robinson D."/>
            <person name="Louie K.B."/>
            <person name="Bowen B.P."/>
            <person name="Bowers R.M."/>
            <person name="Lee J."/>
            <person name="Arnau V."/>
            <person name="Diaz-Villanueva W."/>
            <person name="Stepanauskas R."/>
            <person name="Gosliner T."/>
            <person name="Date S.V."/>
            <person name="Northen T.R."/>
            <person name="Cheng J.F."/>
            <person name="Burkart M.D."/>
            <person name="Woyke T."/>
        </authorList>
    </citation>
    <scope>NUCLEOTIDE SEQUENCE</scope>
    <source>
        <strain evidence="13">Df01</strain>
    </source>
</reference>
<evidence type="ECO:0000256" key="9">
    <source>
        <dbReference type="ARBA" id="ARBA00038489"/>
    </source>
</evidence>
<dbReference type="Pfam" id="PF00578">
    <property type="entry name" value="AhpC-TSA"/>
    <property type="match status" value="1"/>
</dbReference>
<evidence type="ECO:0000256" key="4">
    <source>
        <dbReference type="ARBA" id="ARBA00022862"/>
    </source>
</evidence>
<comment type="caution">
    <text evidence="13">The sequence shown here is derived from an EMBL/GenBank/DDBJ whole genome shotgun (WGS) entry which is preliminary data.</text>
</comment>
<dbReference type="PANTHER" id="PTHR42801">
    <property type="entry name" value="THIOREDOXIN-DEPENDENT PEROXIDE REDUCTASE"/>
    <property type="match status" value="1"/>
</dbReference>
<protein>
    <recommendedName>
        <fullName evidence="2">thioredoxin-dependent peroxiredoxin</fullName>
        <ecNumber evidence="2">1.11.1.24</ecNumber>
    </recommendedName>
    <alternativeName>
        <fullName evidence="8">Thioredoxin peroxidase</fullName>
    </alternativeName>
    <alternativeName>
        <fullName evidence="10">Thioredoxin-dependent peroxiredoxin Bcp</fullName>
    </alternativeName>
</protein>
<dbReference type="InterPro" id="IPR000866">
    <property type="entry name" value="AhpC/TSA"/>
</dbReference>
<keyword evidence="14" id="KW-1185">Reference proteome</keyword>
<evidence type="ECO:0000256" key="11">
    <source>
        <dbReference type="ARBA" id="ARBA00049091"/>
    </source>
</evidence>